<keyword evidence="1" id="KW-1133">Transmembrane helix</keyword>
<feature type="transmembrane region" description="Helical" evidence="1">
    <location>
        <begin position="350"/>
        <end position="369"/>
    </location>
</feature>
<protein>
    <submittedName>
        <fullName evidence="2">DUF6056 family protein</fullName>
    </submittedName>
</protein>
<dbReference type="RefSeq" id="WP_229292853.1">
    <property type="nucleotide sequence ID" value="NZ_CP086654.1"/>
</dbReference>
<reference evidence="2 3" key="1">
    <citation type="journal article" date="2022" name="Pathogens">
        <title>Staphylococcus ratti sp. nov. Isolated from a Lab Rat.</title>
        <authorList>
            <person name="Kovarovic V."/>
            <person name="Sedlacek I."/>
            <person name="Petras P."/>
            <person name="Kralova S."/>
            <person name="Maslanova I."/>
            <person name="Svec P."/>
            <person name="Neumann-Schaal M."/>
            <person name="Botka T."/>
            <person name="Gelbicova T."/>
            <person name="Stankova E."/>
            <person name="Doskar J."/>
            <person name="Pantucek R."/>
        </authorList>
    </citation>
    <scope>NUCLEOTIDE SEQUENCE [LARGE SCALE GENOMIC DNA]</scope>
    <source>
        <strain evidence="2 3">CCM 9025</strain>
    </source>
</reference>
<feature type="transmembrane region" description="Helical" evidence="1">
    <location>
        <begin position="321"/>
        <end position="343"/>
    </location>
</feature>
<keyword evidence="1" id="KW-0472">Membrane</keyword>
<dbReference type="InterPro" id="IPR045691">
    <property type="entry name" value="DUF6056"/>
</dbReference>
<dbReference type="Pfam" id="PF19528">
    <property type="entry name" value="DUF6056"/>
    <property type="match status" value="1"/>
</dbReference>
<accession>A0ABY3PDH9</accession>
<sequence length="493" mass="57307">MLLERILRYRILLPIIIFYFVMSVLTPLTHDDLEWATSYGTQMFHSFYETLNGRYLGNTFEVIATRIALFRYVIYVLFAVGILIIIQKSVDDILGKDRHPNYHVLLLITLILLIPSTIYSQIYGWFAGFFNYVPATLGALIILRYCIKLMNRGKLYWWEMCIMMLAALLGQWFMESITLFNIAIITIAAIAFYIKYKKHLKQLIIAFVSALVGAVIMFTNPQYIKIFGGESDYQKVSSDDQGLLSRMVRTLLTQFPEHIIYQSILILIIIAALLGFILYRSTLPLYVKGLLYAGLASAPLYMFFIRMPLDFKLRLQEAPVIMIDFTVAILFYLTLIASVYYVALSSRIKAYLIMLLLTIPIMVAPLLIVQPIGPRNFYSVFIIYVMIAFVLLRYLELHRLEWQWFVKVLAVTFASAYVIMFLIIAIADHMRIAKVHRAAAENPNLKTYHMQRLPFEAYMQRSSPETKRRKSIFKTYYEIPQKIKITFPPSNQK</sequence>
<evidence type="ECO:0000313" key="3">
    <source>
        <dbReference type="Proteomes" id="UP001197626"/>
    </source>
</evidence>
<evidence type="ECO:0000256" key="1">
    <source>
        <dbReference type="SAM" id="Phobius"/>
    </source>
</evidence>
<feature type="transmembrane region" description="Helical" evidence="1">
    <location>
        <begin position="69"/>
        <end position="90"/>
    </location>
</feature>
<evidence type="ECO:0000313" key="2">
    <source>
        <dbReference type="EMBL" id="UEX90357.1"/>
    </source>
</evidence>
<feature type="transmembrane region" description="Helical" evidence="1">
    <location>
        <begin position="125"/>
        <end position="143"/>
    </location>
</feature>
<proteinExistence type="predicted"/>
<feature type="transmembrane region" description="Helical" evidence="1">
    <location>
        <begin position="404"/>
        <end position="427"/>
    </location>
</feature>
<keyword evidence="1" id="KW-0812">Transmembrane</keyword>
<dbReference type="Proteomes" id="UP001197626">
    <property type="component" value="Chromosome"/>
</dbReference>
<keyword evidence="3" id="KW-1185">Reference proteome</keyword>
<feature type="transmembrane region" description="Helical" evidence="1">
    <location>
        <begin position="203"/>
        <end position="224"/>
    </location>
</feature>
<feature type="transmembrane region" description="Helical" evidence="1">
    <location>
        <begin position="155"/>
        <end position="173"/>
    </location>
</feature>
<feature type="transmembrane region" description="Helical" evidence="1">
    <location>
        <begin position="290"/>
        <end position="309"/>
    </location>
</feature>
<feature type="transmembrane region" description="Helical" evidence="1">
    <location>
        <begin position="102"/>
        <end position="119"/>
    </location>
</feature>
<feature type="transmembrane region" description="Helical" evidence="1">
    <location>
        <begin position="375"/>
        <end position="392"/>
    </location>
</feature>
<organism evidence="2 3">
    <name type="scientific">Staphylococcus ratti</name>
    <dbReference type="NCBI Taxonomy" id="2892440"/>
    <lineage>
        <taxon>Bacteria</taxon>
        <taxon>Bacillati</taxon>
        <taxon>Bacillota</taxon>
        <taxon>Bacilli</taxon>
        <taxon>Bacillales</taxon>
        <taxon>Staphylococcaceae</taxon>
        <taxon>Staphylococcus</taxon>
    </lineage>
</organism>
<feature type="transmembrane region" description="Helical" evidence="1">
    <location>
        <begin position="259"/>
        <end position="278"/>
    </location>
</feature>
<dbReference type="EMBL" id="CP086654">
    <property type="protein sequence ID" value="UEX90357.1"/>
    <property type="molecule type" value="Genomic_DNA"/>
</dbReference>
<gene>
    <name evidence="2" type="ORF">LN051_01415</name>
</gene>
<feature type="transmembrane region" description="Helical" evidence="1">
    <location>
        <begin position="12"/>
        <end position="30"/>
    </location>
</feature>
<name>A0ABY3PDH9_9STAP</name>
<feature type="transmembrane region" description="Helical" evidence="1">
    <location>
        <begin position="179"/>
        <end position="196"/>
    </location>
</feature>